<gene>
    <name evidence="1" type="ORF">KN815_13155</name>
</gene>
<evidence type="ECO:0000313" key="2">
    <source>
        <dbReference type="Proteomes" id="UP000720508"/>
    </source>
</evidence>
<dbReference type="Proteomes" id="UP000720508">
    <property type="component" value="Unassembled WGS sequence"/>
</dbReference>
<accession>A0ABS6CDN9</accession>
<proteinExistence type="predicted"/>
<comment type="caution">
    <text evidence="1">The sequence shown here is derived from an EMBL/GenBank/DDBJ whole genome shotgun (WGS) entry which is preliminary data.</text>
</comment>
<keyword evidence="2" id="KW-1185">Reference proteome</keyword>
<name>A0ABS6CDN9_9ACTN</name>
<protein>
    <submittedName>
        <fullName evidence="1">Uncharacterized protein</fullName>
    </submittedName>
</protein>
<dbReference type="EMBL" id="JAHLEM010000114">
    <property type="protein sequence ID" value="MBU3864989.1"/>
    <property type="molecule type" value="Genomic_DNA"/>
</dbReference>
<sequence length="99" mass="10820">MTIEDVIKEAAARGITRLPEPSRLTHVRVWPAQPQWVAEVGAPPHNDSVGDGLYDTKDEAEQAGRKAVQMGRAHLVTLLPADLAATAESWPEPEVTTWN</sequence>
<evidence type="ECO:0000313" key="1">
    <source>
        <dbReference type="EMBL" id="MBU3864989.1"/>
    </source>
</evidence>
<reference evidence="1 2" key="1">
    <citation type="submission" date="2021-06" db="EMBL/GenBank/DDBJ databases">
        <authorList>
            <person name="Pan X."/>
        </authorList>
    </citation>
    <scope>NUCLEOTIDE SEQUENCE [LARGE SCALE GENOMIC DNA]</scope>
    <source>
        <strain evidence="1 2">4503</strain>
    </source>
</reference>
<organism evidence="1 2">
    <name type="scientific">Streptomyces niphimycinicus</name>
    <dbReference type="NCBI Taxonomy" id="2842201"/>
    <lineage>
        <taxon>Bacteria</taxon>
        <taxon>Bacillati</taxon>
        <taxon>Actinomycetota</taxon>
        <taxon>Actinomycetes</taxon>
        <taxon>Kitasatosporales</taxon>
        <taxon>Streptomycetaceae</taxon>
        <taxon>Streptomyces</taxon>
    </lineage>
</organism>